<dbReference type="InterPro" id="IPR002130">
    <property type="entry name" value="Cyclophilin-type_PPIase_dom"/>
</dbReference>
<dbReference type="GO" id="GO:0005737">
    <property type="term" value="C:cytoplasm"/>
    <property type="evidence" value="ECO:0007669"/>
    <property type="project" value="TreeGrafter"/>
</dbReference>
<reference evidence="3" key="1">
    <citation type="submission" date="2020-03" db="EMBL/GenBank/DDBJ databases">
        <title>Studies in the Genomics of Life Span.</title>
        <authorList>
            <person name="Glass D."/>
        </authorList>
    </citation>
    <scope>NUCLEOTIDE SEQUENCE</scope>
    <source>
        <strain evidence="3">SUZIE</strain>
        <tissue evidence="3">Muscle</tissue>
    </source>
</reference>
<name>A0AA41T6E8_SCICA</name>
<dbReference type="GO" id="GO:0003755">
    <property type="term" value="F:peptidyl-prolyl cis-trans isomerase activity"/>
    <property type="evidence" value="ECO:0007669"/>
    <property type="project" value="UniProtKB-UniRule"/>
</dbReference>
<evidence type="ECO:0000313" key="4">
    <source>
        <dbReference type="Proteomes" id="UP001166674"/>
    </source>
</evidence>
<dbReference type="PANTHER" id="PTHR11071">
    <property type="entry name" value="PEPTIDYL-PROLYL CIS-TRANS ISOMERASE"/>
    <property type="match status" value="1"/>
</dbReference>
<keyword evidence="4" id="KW-1185">Reference proteome</keyword>
<dbReference type="PANTHER" id="PTHR11071:SF490">
    <property type="entry name" value="PEPTIDYL-PROLYL CIS-TRANS ISOMERASE A"/>
    <property type="match status" value="1"/>
</dbReference>
<comment type="similarity">
    <text evidence="1">Belongs to the cyclophilin-type PPIase family.</text>
</comment>
<evidence type="ECO:0000259" key="2">
    <source>
        <dbReference type="PROSITE" id="PS50072"/>
    </source>
</evidence>
<dbReference type="AlphaFoldDB" id="A0AA41T6E8"/>
<dbReference type="SUPFAM" id="SSF50891">
    <property type="entry name" value="Cyclophilin-like"/>
    <property type="match status" value="1"/>
</dbReference>
<dbReference type="Pfam" id="PF00160">
    <property type="entry name" value="Pro_isomerase"/>
    <property type="match status" value="1"/>
</dbReference>
<evidence type="ECO:0000313" key="3">
    <source>
        <dbReference type="EMBL" id="MBZ3885600.1"/>
    </source>
</evidence>
<evidence type="ECO:0000256" key="1">
    <source>
        <dbReference type="RuleBase" id="RU363019"/>
    </source>
</evidence>
<dbReference type="InterPro" id="IPR029000">
    <property type="entry name" value="Cyclophilin-like_dom_sf"/>
</dbReference>
<comment type="function">
    <text evidence="1">PPIases accelerate the folding of proteins. It catalyzes the cis-trans isomerization of proline imidic peptide bonds in oligopeptides.</text>
</comment>
<proteinExistence type="inferred from homology"/>
<keyword evidence="1" id="KW-0697">Rotamase</keyword>
<dbReference type="GO" id="GO:0006457">
    <property type="term" value="P:protein folding"/>
    <property type="evidence" value="ECO:0007669"/>
    <property type="project" value="TreeGrafter"/>
</dbReference>
<dbReference type="Proteomes" id="UP001166674">
    <property type="component" value="Unassembled WGS sequence"/>
</dbReference>
<protein>
    <recommendedName>
        <fullName evidence="1">Peptidyl-prolyl cis-trans isomerase</fullName>
        <shortName evidence="1">PPIase</shortName>
        <ecNumber evidence="1">5.2.1.8</ecNumber>
    </recommendedName>
</protein>
<dbReference type="EMBL" id="JAATJV010401200">
    <property type="protein sequence ID" value="MBZ3885600.1"/>
    <property type="molecule type" value="Genomic_DNA"/>
</dbReference>
<organism evidence="3 4">
    <name type="scientific">Sciurus carolinensis</name>
    <name type="common">Eastern gray squirrel</name>
    <dbReference type="NCBI Taxonomy" id="30640"/>
    <lineage>
        <taxon>Eukaryota</taxon>
        <taxon>Metazoa</taxon>
        <taxon>Chordata</taxon>
        <taxon>Craniata</taxon>
        <taxon>Vertebrata</taxon>
        <taxon>Euteleostomi</taxon>
        <taxon>Mammalia</taxon>
        <taxon>Eutheria</taxon>
        <taxon>Euarchontoglires</taxon>
        <taxon>Glires</taxon>
        <taxon>Rodentia</taxon>
        <taxon>Sciuromorpha</taxon>
        <taxon>Sciuridae</taxon>
        <taxon>Sciurinae</taxon>
        <taxon>Sciurini</taxon>
        <taxon>Sciurus</taxon>
    </lineage>
</organism>
<feature type="domain" description="PPIase cyclophilin-type" evidence="2">
    <location>
        <begin position="7"/>
        <end position="83"/>
    </location>
</feature>
<keyword evidence="1 3" id="KW-0413">Isomerase</keyword>
<dbReference type="PROSITE" id="PS50072">
    <property type="entry name" value="CSA_PPIASE_2"/>
    <property type="match status" value="1"/>
</dbReference>
<dbReference type="GO" id="GO:0016018">
    <property type="term" value="F:cyclosporin A binding"/>
    <property type="evidence" value="ECO:0007669"/>
    <property type="project" value="TreeGrafter"/>
</dbReference>
<sequence length="87" mass="10034">MANPTLLFYFSRDWKPLGHISFELFADKIQRTPESFHALSTEEKGFGYKVFWFHKIIPAFMCQGGDFMHHNGTSGKSIYGRSLMISP</sequence>
<gene>
    <name evidence="3" type="ORF">SUZIE_183745</name>
</gene>
<dbReference type="PRINTS" id="PR00153">
    <property type="entry name" value="CSAPPISMRASE"/>
</dbReference>
<comment type="catalytic activity">
    <reaction evidence="1">
        <text>[protein]-peptidylproline (omega=180) = [protein]-peptidylproline (omega=0)</text>
        <dbReference type="Rhea" id="RHEA:16237"/>
        <dbReference type="Rhea" id="RHEA-COMP:10747"/>
        <dbReference type="Rhea" id="RHEA-COMP:10748"/>
        <dbReference type="ChEBI" id="CHEBI:83833"/>
        <dbReference type="ChEBI" id="CHEBI:83834"/>
        <dbReference type="EC" id="5.2.1.8"/>
    </reaction>
</comment>
<dbReference type="Gene3D" id="2.40.100.10">
    <property type="entry name" value="Cyclophilin-like"/>
    <property type="match status" value="1"/>
</dbReference>
<comment type="caution">
    <text evidence="3">The sequence shown here is derived from an EMBL/GenBank/DDBJ whole genome shotgun (WGS) entry which is preliminary data.</text>
</comment>
<dbReference type="EC" id="5.2.1.8" evidence="1"/>
<accession>A0AA41T6E8</accession>